<dbReference type="VEuPathDB" id="FungiDB:FVEG_01082"/>
<reference evidence="1 2" key="1">
    <citation type="journal article" date="2010" name="Nature">
        <title>Comparative genomics reveals mobile pathogenicity chromosomes in Fusarium.</title>
        <authorList>
            <person name="Ma L.J."/>
            <person name="van der Does H.C."/>
            <person name="Borkovich K.A."/>
            <person name="Coleman J.J."/>
            <person name="Daboussi M.J."/>
            <person name="Di Pietro A."/>
            <person name="Dufresne M."/>
            <person name="Freitag M."/>
            <person name="Grabherr M."/>
            <person name="Henrissat B."/>
            <person name="Houterman P.M."/>
            <person name="Kang S."/>
            <person name="Shim W.B."/>
            <person name="Woloshuk C."/>
            <person name="Xie X."/>
            <person name="Xu J.R."/>
            <person name="Antoniw J."/>
            <person name="Baker S.E."/>
            <person name="Bluhm B.H."/>
            <person name="Breakspear A."/>
            <person name="Brown D.W."/>
            <person name="Butchko R.A."/>
            <person name="Chapman S."/>
            <person name="Coulson R."/>
            <person name="Coutinho P.M."/>
            <person name="Danchin E.G."/>
            <person name="Diener A."/>
            <person name="Gale L.R."/>
            <person name="Gardiner D.M."/>
            <person name="Goff S."/>
            <person name="Hammond-Kosack K.E."/>
            <person name="Hilburn K."/>
            <person name="Hua-Van A."/>
            <person name="Jonkers W."/>
            <person name="Kazan K."/>
            <person name="Kodira C.D."/>
            <person name="Koehrsen M."/>
            <person name="Kumar L."/>
            <person name="Lee Y.H."/>
            <person name="Li L."/>
            <person name="Manners J.M."/>
            <person name="Miranda-Saavedra D."/>
            <person name="Mukherjee M."/>
            <person name="Park G."/>
            <person name="Park J."/>
            <person name="Park S.Y."/>
            <person name="Proctor R.H."/>
            <person name="Regev A."/>
            <person name="Ruiz-Roldan M.C."/>
            <person name="Sain D."/>
            <person name="Sakthikumar S."/>
            <person name="Sykes S."/>
            <person name="Schwartz D.C."/>
            <person name="Turgeon B.G."/>
            <person name="Wapinski I."/>
            <person name="Yoder O."/>
            <person name="Young S."/>
            <person name="Zeng Q."/>
            <person name="Zhou S."/>
            <person name="Galagan J."/>
            <person name="Cuomo C.A."/>
            <person name="Kistler H.C."/>
            <person name="Rep M."/>
        </authorList>
    </citation>
    <scope>NUCLEOTIDE SEQUENCE [LARGE SCALE GENOMIC DNA]</scope>
    <source>
        <strain evidence="2">M3125 / FGSC 7600</strain>
    </source>
</reference>
<proteinExistence type="predicted"/>
<sequence>MFNSTMGFRQALVHLVNSQIYLSFQPRAKSTPKVCVTTCTRVTGIIGSRRLGFVGSRSVTAEPLSQGQHHRFYGASECYQGQRTAKKASVVIAALNPNRG</sequence>
<accession>W7LFZ9</accession>
<organism evidence="1 2">
    <name type="scientific">Gibberella moniliformis (strain M3125 / FGSC 7600)</name>
    <name type="common">Maize ear and stalk rot fungus</name>
    <name type="synonym">Fusarium verticillioides</name>
    <dbReference type="NCBI Taxonomy" id="334819"/>
    <lineage>
        <taxon>Eukaryota</taxon>
        <taxon>Fungi</taxon>
        <taxon>Dikarya</taxon>
        <taxon>Ascomycota</taxon>
        <taxon>Pezizomycotina</taxon>
        <taxon>Sordariomycetes</taxon>
        <taxon>Hypocreomycetidae</taxon>
        <taxon>Hypocreales</taxon>
        <taxon>Nectriaceae</taxon>
        <taxon>Fusarium</taxon>
        <taxon>Fusarium fujikuroi species complex</taxon>
    </lineage>
</organism>
<evidence type="ECO:0000313" key="2">
    <source>
        <dbReference type="Proteomes" id="UP000009096"/>
    </source>
</evidence>
<dbReference type="KEGG" id="fvr:FVEG_01082"/>
<dbReference type="GeneID" id="30059407"/>
<dbReference type="AlphaFoldDB" id="W7LFZ9"/>
<protein>
    <submittedName>
        <fullName evidence="1">Uncharacterized protein</fullName>
    </submittedName>
</protein>
<keyword evidence="2" id="KW-1185">Reference proteome</keyword>
<name>W7LFZ9_GIBM7</name>
<dbReference type="EMBL" id="DS022242">
    <property type="protein sequence ID" value="EWG37491.1"/>
    <property type="molecule type" value="Genomic_DNA"/>
</dbReference>
<dbReference type="EMBL" id="CM000578">
    <property type="protein sequence ID" value="EWG37491.1"/>
    <property type="molecule type" value="Genomic_DNA"/>
</dbReference>
<dbReference type="Proteomes" id="UP000009096">
    <property type="component" value="Chromosome 1"/>
</dbReference>
<dbReference type="HOGENOM" id="CLU_2306385_0_0_1"/>
<evidence type="ECO:0000313" key="1">
    <source>
        <dbReference type="EMBL" id="EWG37491.1"/>
    </source>
</evidence>
<dbReference type="RefSeq" id="XP_018743682.1">
    <property type="nucleotide sequence ID" value="XM_018887871.1"/>
</dbReference>
<gene>
    <name evidence="1" type="ORF">FVEG_01082</name>
</gene>